<protein>
    <submittedName>
        <fullName evidence="5">NUDIX hydrolase</fullName>
    </submittedName>
</protein>
<dbReference type="PRINTS" id="PR00502">
    <property type="entry name" value="NUDIXFAMILY"/>
</dbReference>
<dbReference type="PROSITE" id="PS51462">
    <property type="entry name" value="NUDIX"/>
    <property type="match status" value="1"/>
</dbReference>
<dbReference type="CDD" id="cd04667">
    <property type="entry name" value="NUDIX_Hydrolase"/>
    <property type="match status" value="1"/>
</dbReference>
<comment type="cofactor">
    <cofactor evidence="1">
        <name>Mg(2+)</name>
        <dbReference type="ChEBI" id="CHEBI:18420"/>
    </cofactor>
</comment>
<feature type="domain" description="Nudix hydrolase" evidence="4">
    <location>
        <begin position="1"/>
        <end position="118"/>
    </location>
</feature>
<dbReference type="Gene3D" id="3.90.79.10">
    <property type="entry name" value="Nucleoside Triphosphate Pyrophosphohydrolase"/>
    <property type="match status" value="1"/>
</dbReference>
<evidence type="ECO:0000256" key="2">
    <source>
        <dbReference type="ARBA" id="ARBA00022801"/>
    </source>
</evidence>
<keyword evidence="2 3" id="KW-0378">Hydrolase</keyword>
<dbReference type="SUPFAM" id="SSF55811">
    <property type="entry name" value="Nudix"/>
    <property type="match status" value="1"/>
</dbReference>
<dbReference type="AlphaFoldDB" id="A0A132F2B9"/>
<dbReference type="InterPro" id="IPR015797">
    <property type="entry name" value="NUDIX_hydrolase-like_dom_sf"/>
</dbReference>
<dbReference type="PANTHER" id="PTHR43046">
    <property type="entry name" value="GDP-MANNOSE MANNOSYL HYDROLASE"/>
    <property type="match status" value="1"/>
</dbReference>
<name>A0A132F2B9_9BURK</name>
<evidence type="ECO:0000313" key="6">
    <source>
        <dbReference type="Proteomes" id="UP000061512"/>
    </source>
</evidence>
<gene>
    <name evidence="5" type="ORF">WT57_16030</name>
</gene>
<sequence>MKERATVLCRRGDRILLVAWLNARWTLPGGKPHDGESLRDAARRELQEETGLACDRARYLFRIAGTHKLHHVFLADIEPDAIARPAHEIAHCAWIDRESIGSLHCSQPTAQIVELAFDWLRQPRPEPGVVDQDAFADLAA</sequence>
<dbReference type="PANTHER" id="PTHR43046:SF16">
    <property type="entry name" value="ADP-RIBOSE PYROPHOSPHATASE YJHB-RELATED"/>
    <property type="match status" value="1"/>
</dbReference>
<organism evidence="5 6">
    <name type="scientific">Burkholderia pseudomultivorans</name>
    <dbReference type="NCBI Taxonomy" id="1207504"/>
    <lineage>
        <taxon>Bacteria</taxon>
        <taxon>Pseudomonadati</taxon>
        <taxon>Pseudomonadota</taxon>
        <taxon>Betaproteobacteria</taxon>
        <taxon>Burkholderiales</taxon>
        <taxon>Burkholderiaceae</taxon>
        <taxon>Burkholderia</taxon>
        <taxon>Burkholderia cepacia complex</taxon>
    </lineage>
</organism>
<dbReference type="InterPro" id="IPR000086">
    <property type="entry name" value="NUDIX_hydrolase_dom"/>
</dbReference>
<dbReference type="Proteomes" id="UP000061512">
    <property type="component" value="Unassembled WGS sequence"/>
</dbReference>
<dbReference type="PROSITE" id="PS00893">
    <property type="entry name" value="NUDIX_BOX"/>
    <property type="match status" value="1"/>
</dbReference>
<reference evidence="5 6" key="1">
    <citation type="submission" date="2015-11" db="EMBL/GenBank/DDBJ databases">
        <title>Expanding the genomic diversity of Burkholderia species for the development of highly accurate diagnostics.</title>
        <authorList>
            <person name="Sahl J."/>
            <person name="Keim P."/>
            <person name="Wagner D."/>
        </authorList>
    </citation>
    <scope>NUCLEOTIDE SEQUENCE [LARGE SCALE GENOMIC DNA]</scope>
    <source>
        <strain evidence="5 6">MSMB574WGS</strain>
    </source>
</reference>
<evidence type="ECO:0000313" key="5">
    <source>
        <dbReference type="EMBL" id="KWF67593.1"/>
    </source>
</evidence>
<proteinExistence type="inferred from homology"/>
<dbReference type="GO" id="GO:0016787">
    <property type="term" value="F:hydrolase activity"/>
    <property type="evidence" value="ECO:0007669"/>
    <property type="project" value="UniProtKB-KW"/>
</dbReference>
<evidence type="ECO:0000259" key="4">
    <source>
        <dbReference type="PROSITE" id="PS51462"/>
    </source>
</evidence>
<comment type="similarity">
    <text evidence="3">Belongs to the Nudix hydrolase family.</text>
</comment>
<dbReference type="Pfam" id="PF00293">
    <property type="entry name" value="NUDIX"/>
    <property type="match status" value="1"/>
</dbReference>
<dbReference type="InterPro" id="IPR020084">
    <property type="entry name" value="NUDIX_hydrolase_CS"/>
</dbReference>
<evidence type="ECO:0000256" key="3">
    <source>
        <dbReference type="RuleBase" id="RU003476"/>
    </source>
</evidence>
<evidence type="ECO:0000256" key="1">
    <source>
        <dbReference type="ARBA" id="ARBA00001946"/>
    </source>
</evidence>
<accession>A0A132F2B9</accession>
<comment type="caution">
    <text evidence="5">The sequence shown here is derived from an EMBL/GenBank/DDBJ whole genome shotgun (WGS) entry which is preliminary data.</text>
</comment>
<dbReference type="InterPro" id="IPR020476">
    <property type="entry name" value="Nudix_hydrolase"/>
</dbReference>
<dbReference type="EMBL" id="LPJX01000029">
    <property type="protein sequence ID" value="KWF67593.1"/>
    <property type="molecule type" value="Genomic_DNA"/>
</dbReference>